<feature type="domain" description="Alpha/beta hydrolase fold-3" evidence="2">
    <location>
        <begin position="32"/>
        <end position="230"/>
    </location>
</feature>
<evidence type="ECO:0000259" key="2">
    <source>
        <dbReference type="Pfam" id="PF07859"/>
    </source>
</evidence>
<dbReference type="InterPro" id="IPR029058">
    <property type="entry name" value="AB_hydrolase_fold"/>
</dbReference>
<organism evidence="3 4">
    <name type="scientific">Suicoccus acidiformans</name>
    <dbReference type="NCBI Taxonomy" id="2036206"/>
    <lineage>
        <taxon>Bacteria</taxon>
        <taxon>Bacillati</taxon>
        <taxon>Bacillota</taxon>
        <taxon>Bacilli</taxon>
        <taxon>Lactobacillales</taxon>
        <taxon>Aerococcaceae</taxon>
        <taxon>Suicoccus</taxon>
    </lineage>
</organism>
<dbReference type="SUPFAM" id="SSF53474">
    <property type="entry name" value="alpha/beta-Hydrolases"/>
    <property type="match status" value="1"/>
</dbReference>
<dbReference type="KEGG" id="abae:CL176_02810"/>
<dbReference type="EMBL" id="CP023434">
    <property type="protein sequence ID" value="AXY25043.1"/>
    <property type="molecule type" value="Genomic_DNA"/>
</dbReference>
<dbReference type="Pfam" id="PF07859">
    <property type="entry name" value="Abhydrolase_3"/>
    <property type="match status" value="1"/>
</dbReference>
<proteinExistence type="predicted"/>
<accession>A0A347WIY6</accession>
<evidence type="ECO:0000256" key="1">
    <source>
        <dbReference type="ARBA" id="ARBA00022801"/>
    </source>
</evidence>
<evidence type="ECO:0000313" key="3">
    <source>
        <dbReference type="EMBL" id="AXY25043.1"/>
    </source>
</evidence>
<dbReference type="GO" id="GO:0016787">
    <property type="term" value="F:hydrolase activity"/>
    <property type="evidence" value="ECO:0007669"/>
    <property type="project" value="UniProtKB-KW"/>
</dbReference>
<dbReference type="InterPro" id="IPR050300">
    <property type="entry name" value="GDXG_lipolytic_enzyme"/>
</dbReference>
<dbReference type="PANTHER" id="PTHR48081">
    <property type="entry name" value="AB HYDROLASE SUPERFAMILY PROTEIN C4A8.06C"/>
    <property type="match status" value="1"/>
</dbReference>
<dbReference type="RefSeq" id="WP_118989963.1">
    <property type="nucleotide sequence ID" value="NZ_CP023434.1"/>
</dbReference>
<reference evidence="3 4" key="1">
    <citation type="submission" date="2017-09" db="EMBL/GenBank/DDBJ databases">
        <title>Complete genome sequence of Oxytococcus suis strain ZY16052.</title>
        <authorList>
            <person name="Li F."/>
        </authorList>
    </citation>
    <scope>NUCLEOTIDE SEQUENCE [LARGE SCALE GENOMIC DNA]</scope>
    <source>
        <strain evidence="3 4">ZY16052</strain>
    </source>
</reference>
<dbReference type="InterPro" id="IPR013094">
    <property type="entry name" value="AB_hydrolase_3"/>
</dbReference>
<dbReference type="Proteomes" id="UP000263232">
    <property type="component" value="Chromosome"/>
</dbReference>
<gene>
    <name evidence="3" type="ORF">CL176_02810</name>
</gene>
<dbReference type="AlphaFoldDB" id="A0A347WIY6"/>
<keyword evidence="1" id="KW-0378">Hydrolase</keyword>
<name>A0A347WIY6_9LACT</name>
<keyword evidence="4" id="KW-1185">Reference proteome</keyword>
<protein>
    <recommendedName>
        <fullName evidence="2">Alpha/beta hydrolase fold-3 domain-containing protein</fullName>
    </recommendedName>
</protein>
<evidence type="ECO:0000313" key="4">
    <source>
        <dbReference type="Proteomes" id="UP000263232"/>
    </source>
</evidence>
<dbReference type="PANTHER" id="PTHR48081:SF3">
    <property type="entry name" value="ALPHA_BETA HYDROLASE FOLD-3 DOMAIN-CONTAINING PROTEIN"/>
    <property type="match status" value="1"/>
</dbReference>
<sequence length="282" mass="32789">MQAVPISTICFQDVELSATHFYNPSVKPKGTLLYIHGGGFIFGHRDDLPKIYLEMLTQAGYQILTFDYPLAPESKLDHIFNCLNQLIQWYQNQGYQKIGQPHPYFYLFGRSAGAFASYYLASHSNLEYCKGIIGFYGYYQLNDALFLFPNREALLHPVVEWEKVRHVINDTTVAYSTNSNRYLLYLYGRQTGKWMQLLTDQPEEITKYSLSFEQLRGLPSIFLTHSRRDPDVPFRQSSQIAKQAPNTHFIPVDSTDHDFDRTHINTLGIPIYQQLIEWLNEH</sequence>
<dbReference type="OrthoDB" id="9815425at2"/>
<dbReference type="Gene3D" id="3.40.50.1820">
    <property type="entry name" value="alpha/beta hydrolase"/>
    <property type="match status" value="1"/>
</dbReference>